<dbReference type="PANTHER" id="PTHR38686">
    <property type="entry name" value="APOLIPOPROTEIN N-ACYLTRANSFERASE"/>
    <property type="match status" value="1"/>
</dbReference>
<sequence>MSVLEAVAEAGATRARGWAAPVLAAVSGALPLLVFPAPGWWWFGYVCLVPLMLVLRTASSARRALLLGWLGGIGFLVGVMSWLIPTLSVAILVLAALLGLLWAPWGWLVWRLLHGTPDGGRAAAALVLVPSGWLLIETVRSWQYLGGPWGLLGASQYAQHFALRLASVGGVWADSLLLVAVNTALVVLVAAWGRCAVAWGALLAMAACVGSVLLWAPGPRATGRGVSVGVVQPGVIATPEARAAREELLTRQLLAAHPDIVLWGESSLSYDLTARRRLAGQLAALSRQAGADLMVGVDAERPGSSGGIYKSSVVVGPDGPTGQVYDKIRLVPFGEYIPLRPALGWIADLSKAAGVDRRRGTAQVVMTLPTRDAGPLRVGPLICFESAFPDMSRALAERGAQLLLVQSATSSYQDTWAPAQHASLAALRAAETGRPVVQATLTGVSTAYDATGRRIGAPLGTDRSDTAVYTVPLASGRTLYDRWGNWLPAASVALVLLWGLGWAGVNLRNRRH</sequence>
<evidence type="ECO:0000256" key="8">
    <source>
        <dbReference type="HAMAP-Rule" id="MF_01148"/>
    </source>
</evidence>
<keyword evidence="3 8" id="KW-0808">Transferase</keyword>
<feature type="transmembrane region" description="Helical" evidence="8">
    <location>
        <begin position="486"/>
        <end position="505"/>
    </location>
</feature>
<evidence type="ECO:0000256" key="7">
    <source>
        <dbReference type="ARBA" id="ARBA00023315"/>
    </source>
</evidence>
<feature type="transmembrane region" description="Helical" evidence="8">
    <location>
        <begin position="196"/>
        <end position="216"/>
    </location>
</feature>
<protein>
    <recommendedName>
        <fullName evidence="8">Apolipoprotein N-acyltransferase</fullName>
        <shortName evidence="8">ALP N-acyltransferase</shortName>
        <ecNumber evidence="8">2.3.1.269</ecNumber>
    </recommendedName>
</protein>
<evidence type="ECO:0000256" key="2">
    <source>
        <dbReference type="ARBA" id="ARBA00022475"/>
    </source>
</evidence>
<dbReference type="EC" id="2.3.1.269" evidence="8"/>
<name>A0ABW1FUA6_9ACTN</name>
<dbReference type="NCBIfam" id="TIGR00546">
    <property type="entry name" value="lnt"/>
    <property type="match status" value="1"/>
</dbReference>
<reference evidence="11" key="1">
    <citation type="journal article" date="2019" name="Int. J. Syst. Evol. Microbiol.">
        <title>The Global Catalogue of Microorganisms (GCM) 10K type strain sequencing project: providing services to taxonomists for standard genome sequencing and annotation.</title>
        <authorList>
            <consortium name="The Broad Institute Genomics Platform"/>
            <consortium name="The Broad Institute Genome Sequencing Center for Infectious Disease"/>
            <person name="Wu L."/>
            <person name="Ma J."/>
        </authorList>
    </citation>
    <scope>NUCLEOTIDE SEQUENCE [LARGE SCALE GENOMIC DNA]</scope>
    <source>
        <strain evidence="11">JCM 4816</strain>
    </source>
</reference>
<feature type="transmembrane region" description="Helical" evidence="8">
    <location>
        <begin position="90"/>
        <end position="110"/>
    </location>
</feature>
<dbReference type="PANTHER" id="PTHR38686:SF1">
    <property type="entry name" value="APOLIPOPROTEIN N-ACYLTRANSFERASE"/>
    <property type="match status" value="1"/>
</dbReference>
<feature type="transmembrane region" description="Helical" evidence="8">
    <location>
        <begin position="40"/>
        <end position="58"/>
    </location>
</feature>
<evidence type="ECO:0000256" key="1">
    <source>
        <dbReference type="ARBA" id="ARBA00004651"/>
    </source>
</evidence>
<comment type="function">
    <text evidence="8">Catalyzes the phospholipid dependent N-acylation of the N-terminal cysteine of apolipoprotein, the last step in lipoprotein maturation.</text>
</comment>
<dbReference type="HAMAP" id="MF_01148">
    <property type="entry name" value="Lnt"/>
    <property type="match status" value="1"/>
</dbReference>
<evidence type="ECO:0000256" key="6">
    <source>
        <dbReference type="ARBA" id="ARBA00023136"/>
    </source>
</evidence>
<evidence type="ECO:0000313" key="10">
    <source>
        <dbReference type="EMBL" id="MFC5905986.1"/>
    </source>
</evidence>
<evidence type="ECO:0000256" key="4">
    <source>
        <dbReference type="ARBA" id="ARBA00022692"/>
    </source>
</evidence>
<comment type="caution">
    <text evidence="10">The sequence shown here is derived from an EMBL/GenBank/DDBJ whole genome shotgun (WGS) entry which is preliminary data.</text>
</comment>
<dbReference type="InterPro" id="IPR036526">
    <property type="entry name" value="C-N_Hydrolase_sf"/>
</dbReference>
<dbReference type="Pfam" id="PF20154">
    <property type="entry name" value="LNT_N"/>
    <property type="match status" value="1"/>
</dbReference>
<dbReference type="SUPFAM" id="SSF56317">
    <property type="entry name" value="Carbon-nitrogen hydrolase"/>
    <property type="match status" value="1"/>
</dbReference>
<comment type="subcellular location">
    <subcellularLocation>
        <location evidence="1 8">Cell membrane</location>
        <topology evidence="1 8">Multi-pass membrane protein</topology>
    </subcellularLocation>
</comment>
<comment type="similarity">
    <text evidence="8">Belongs to the CN hydrolase family. Apolipoprotein N-acyltransferase subfamily.</text>
</comment>
<dbReference type="InterPro" id="IPR003010">
    <property type="entry name" value="C-N_Hydrolase"/>
</dbReference>
<dbReference type="GO" id="GO:0016746">
    <property type="term" value="F:acyltransferase activity"/>
    <property type="evidence" value="ECO:0007669"/>
    <property type="project" value="UniProtKB-KW"/>
</dbReference>
<keyword evidence="7 8" id="KW-0012">Acyltransferase</keyword>
<evidence type="ECO:0000313" key="11">
    <source>
        <dbReference type="Proteomes" id="UP001596174"/>
    </source>
</evidence>
<dbReference type="Gene3D" id="3.60.110.10">
    <property type="entry name" value="Carbon-nitrogen hydrolase"/>
    <property type="match status" value="1"/>
</dbReference>
<proteinExistence type="inferred from homology"/>
<keyword evidence="6 8" id="KW-0472">Membrane</keyword>
<dbReference type="PROSITE" id="PS50263">
    <property type="entry name" value="CN_HYDROLASE"/>
    <property type="match status" value="1"/>
</dbReference>
<dbReference type="InterPro" id="IPR004563">
    <property type="entry name" value="Apolipo_AcylTrfase"/>
</dbReference>
<dbReference type="RefSeq" id="WP_380578954.1">
    <property type="nucleotide sequence ID" value="NZ_JBHSQJ010000006.1"/>
</dbReference>
<dbReference type="InterPro" id="IPR045378">
    <property type="entry name" value="LNT_N"/>
</dbReference>
<keyword evidence="4 8" id="KW-0812">Transmembrane</keyword>
<gene>
    <name evidence="8 10" type="primary">lnt</name>
    <name evidence="10" type="ORF">ACFP3V_01960</name>
</gene>
<accession>A0ABW1FUA6</accession>
<dbReference type="Pfam" id="PF00795">
    <property type="entry name" value="CN_hydrolase"/>
    <property type="match status" value="1"/>
</dbReference>
<comment type="pathway">
    <text evidence="8">Protein modification; lipoprotein biosynthesis (N-acyl transfer).</text>
</comment>
<dbReference type="EMBL" id="JBHSQJ010000006">
    <property type="protein sequence ID" value="MFC5905986.1"/>
    <property type="molecule type" value="Genomic_DNA"/>
</dbReference>
<keyword evidence="11" id="KW-1185">Reference proteome</keyword>
<organism evidence="10 11">
    <name type="scientific">Streptacidiphilus monticola</name>
    <dbReference type="NCBI Taxonomy" id="2161674"/>
    <lineage>
        <taxon>Bacteria</taxon>
        <taxon>Bacillati</taxon>
        <taxon>Actinomycetota</taxon>
        <taxon>Actinomycetes</taxon>
        <taxon>Kitasatosporales</taxon>
        <taxon>Streptomycetaceae</taxon>
        <taxon>Streptacidiphilus</taxon>
    </lineage>
</organism>
<feature type="transmembrane region" description="Helical" evidence="8">
    <location>
        <begin position="122"/>
        <end position="145"/>
    </location>
</feature>
<comment type="catalytic activity">
    <reaction evidence="8">
        <text>N-terminal S-1,2-diacyl-sn-glyceryl-L-cysteinyl-[lipoprotein] + a glycerophospholipid = N-acyl-S-1,2-diacyl-sn-glyceryl-L-cysteinyl-[lipoprotein] + a 2-acyl-sn-glycero-3-phospholipid + H(+)</text>
        <dbReference type="Rhea" id="RHEA:48228"/>
        <dbReference type="Rhea" id="RHEA-COMP:14681"/>
        <dbReference type="Rhea" id="RHEA-COMP:14684"/>
        <dbReference type="ChEBI" id="CHEBI:15378"/>
        <dbReference type="ChEBI" id="CHEBI:136912"/>
        <dbReference type="ChEBI" id="CHEBI:140656"/>
        <dbReference type="ChEBI" id="CHEBI:140657"/>
        <dbReference type="ChEBI" id="CHEBI:140660"/>
        <dbReference type="EC" id="2.3.1.269"/>
    </reaction>
</comment>
<feature type="transmembrane region" description="Helical" evidence="8">
    <location>
        <begin position="65"/>
        <end position="84"/>
    </location>
</feature>
<dbReference type="CDD" id="cd07571">
    <property type="entry name" value="ALP_N-acyl_transferase"/>
    <property type="match status" value="1"/>
</dbReference>
<evidence type="ECO:0000256" key="3">
    <source>
        <dbReference type="ARBA" id="ARBA00022679"/>
    </source>
</evidence>
<feature type="transmembrane region" description="Helical" evidence="8">
    <location>
        <begin position="165"/>
        <end position="189"/>
    </location>
</feature>
<dbReference type="Proteomes" id="UP001596174">
    <property type="component" value="Unassembled WGS sequence"/>
</dbReference>
<keyword evidence="2 8" id="KW-1003">Cell membrane</keyword>
<evidence type="ECO:0000259" key="9">
    <source>
        <dbReference type="PROSITE" id="PS50263"/>
    </source>
</evidence>
<feature type="domain" description="CN hydrolase" evidence="9">
    <location>
        <begin position="226"/>
        <end position="473"/>
    </location>
</feature>
<evidence type="ECO:0000256" key="5">
    <source>
        <dbReference type="ARBA" id="ARBA00022989"/>
    </source>
</evidence>
<keyword evidence="5 8" id="KW-1133">Transmembrane helix</keyword>